<dbReference type="InterPro" id="IPR036388">
    <property type="entry name" value="WH-like_DNA-bd_sf"/>
</dbReference>
<dbReference type="InterPro" id="IPR025714">
    <property type="entry name" value="Methyltranfer_dom"/>
</dbReference>
<dbReference type="GO" id="GO:0008168">
    <property type="term" value="F:methyltransferase activity"/>
    <property type="evidence" value="ECO:0007669"/>
    <property type="project" value="UniProtKB-KW"/>
</dbReference>
<gene>
    <name evidence="3" type="ORF">CLV56_0373</name>
</gene>
<dbReference type="OrthoDB" id="9801363at2"/>
<dbReference type="SUPFAM" id="SSF46785">
    <property type="entry name" value="Winged helix' DNA-binding domain"/>
    <property type="match status" value="1"/>
</dbReference>
<keyword evidence="3" id="KW-0489">Methyltransferase</keyword>
<proteinExistence type="predicted"/>
<dbReference type="Gene3D" id="1.10.10.10">
    <property type="entry name" value="Winged helix-like DNA-binding domain superfamily/Winged helix DNA-binding domain"/>
    <property type="match status" value="1"/>
</dbReference>
<dbReference type="PANTHER" id="PTHR45128:SF2">
    <property type="entry name" value="METHYLTRANSFERASE DOMAIN-CONTAINING PROTEIN"/>
    <property type="match status" value="1"/>
</dbReference>
<evidence type="ECO:0000313" key="3">
    <source>
        <dbReference type="EMBL" id="PJJ56169.1"/>
    </source>
</evidence>
<sequence length="353" mass="38246">MSDSAVDRLFDSILGAFDVLTIALGDRLGLYDVLHAHGPITAPALAEHAGIDPRYAREWVEQQCVAGWVGVDDPGAAADERRYSLTPDAAETLRDRDSEDYLAAITQIVAAAAAQLPALAEAYRTGGGVPWAQYGPAMRRGQADGNRPLYLGSMTRAWLPSLPELHERLRAGTRVADIGCGDGWGSIAIARAYPDVTVDGYDVDPDSIAAAQANARDSGVADRATFHQVDATRPPQVQEYGLVTAFECIHDLPDPVSVLAGMRGMAQPDGWVLVMDERVPDAFTGPGDDVERLMYGYSTLICLPDAMAHRPTRATGTVMRLDVLRRYAQEAGFVDVEVLPIEHDVFRLYRLLS</sequence>
<dbReference type="Pfam" id="PF13847">
    <property type="entry name" value="Methyltransf_31"/>
    <property type="match status" value="1"/>
</dbReference>
<dbReference type="Pfam" id="PF21320">
    <property type="entry name" value="WHD_Rv2258c"/>
    <property type="match status" value="1"/>
</dbReference>
<organism evidence="3 4">
    <name type="scientific">Mumia flava</name>
    <dbReference type="NCBI Taxonomy" id="1348852"/>
    <lineage>
        <taxon>Bacteria</taxon>
        <taxon>Bacillati</taxon>
        <taxon>Actinomycetota</taxon>
        <taxon>Actinomycetes</taxon>
        <taxon>Propionibacteriales</taxon>
        <taxon>Nocardioidaceae</taxon>
        <taxon>Mumia</taxon>
    </lineage>
</organism>
<dbReference type="GO" id="GO:0032259">
    <property type="term" value="P:methylation"/>
    <property type="evidence" value="ECO:0007669"/>
    <property type="project" value="UniProtKB-KW"/>
</dbReference>
<accession>A0A0B2BAT6</accession>
<reference evidence="3 4" key="1">
    <citation type="submission" date="2017-11" db="EMBL/GenBank/DDBJ databases">
        <title>Genomic Encyclopedia of Archaeal and Bacterial Type Strains, Phase II (KMG-II): From Individual Species to Whole Genera.</title>
        <authorList>
            <person name="Goeker M."/>
        </authorList>
    </citation>
    <scope>NUCLEOTIDE SEQUENCE [LARGE SCALE GENOMIC DNA]</scope>
    <source>
        <strain evidence="3 4">DSM 27763</strain>
    </source>
</reference>
<protein>
    <submittedName>
        <fullName evidence="3">Methyltransferase family protein</fullName>
    </submittedName>
</protein>
<dbReference type="EMBL" id="PGEZ01000001">
    <property type="protein sequence ID" value="PJJ56169.1"/>
    <property type="molecule type" value="Genomic_DNA"/>
</dbReference>
<dbReference type="SUPFAM" id="SSF53335">
    <property type="entry name" value="S-adenosyl-L-methionine-dependent methyltransferases"/>
    <property type="match status" value="1"/>
</dbReference>
<dbReference type="PANTHER" id="PTHR45128">
    <property type="entry name" value="METHYLTRANSFERASE TYPE 11"/>
    <property type="match status" value="1"/>
</dbReference>
<name>A0A0B2BAT6_9ACTN</name>
<dbReference type="CDD" id="cd02440">
    <property type="entry name" value="AdoMet_MTases"/>
    <property type="match status" value="1"/>
</dbReference>
<evidence type="ECO:0000259" key="1">
    <source>
        <dbReference type="Pfam" id="PF13847"/>
    </source>
</evidence>
<dbReference type="RefSeq" id="WP_039359848.1">
    <property type="nucleotide sequence ID" value="NZ_PGEZ01000001.1"/>
</dbReference>
<feature type="domain" description="Methyltransferase" evidence="1">
    <location>
        <begin position="171"/>
        <end position="278"/>
    </location>
</feature>
<dbReference type="InterPro" id="IPR053173">
    <property type="entry name" value="SAM-binding_MTase"/>
</dbReference>
<keyword evidence="4" id="KW-1185">Reference proteome</keyword>
<evidence type="ECO:0000313" key="4">
    <source>
        <dbReference type="Proteomes" id="UP000230842"/>
    </source>
</evidence>
<dbReference type="Proteomes" id="UP000230842">
    <property type="component" value="Unassembled WGS sequence"/>
</dbReference>
<evidence type="ECO:0000259" key="2">
    <source>
        <dbReference type="Pfam" id="PF21320"/>
    </source>
</evidence>
<feature type="domain" description="S-adenosylmethionine-dependent methyltransferase Rv2258c-like winged HTH" evidence="2">
    <location>
        <begin position="20"/>
        <end position="93"/>
    </location>
</feature>
<dbReference type="AlphaFoldDB" id="A0A0B2BAT6"/>
<comment type="caution">
    <text evidence="3">The sequence shown here is derived from an EMBL/GenBank/DDBJ whole genome shotgun (WGS) entry which is preliminary data.</text>
</comment>
<dbReference type="InterPro" id="IPR029063">
    <property type="entry name" value="SAM-dependent_MTases_sf"/>
</dbReference>
<dbReference type="InterPro" id="IPR036390">
    <property type="entry name" value="WH_DNA-bd_sf"/>
</dbReference>
<keyword evidence="3" id="KW-0808">Transferase</keyword>
<dbReference type="InterPro" id="IPR048711">
    <property type="entry name" value="WHD_Rv2258c"/>
</dbReference>
<dbReference type="Gene3D" id="3.40.50.150">
    <property type="entry name" value="Vaccinia Virus protein VP39"/>
    <property type="match status" value="1"/>
</dbReference>